<proteinExistence type="predicted"/>
<gene>
    <name evidence="1" type="ORF">MCIKDHBT_CDS0115</name>
</gene>
<evidence type="ECO:0000313" key="1">
    <source>
        <dbReference type="EMBL" id="XCH41056.1"/>
    </source>
</evidence>
<organism evidence="1">
    <name type="scientific">Salmonella phage vB_STmST313_KE27</name>
    <dbReference type="NCBI Taxonomy" id="3161178"/>
    <lineage>
        <taxon>Viruses</taxon>
        <taxon>Duplodnaviria</taxon>
        <taxon>Heunggongvirae</taxon>
        <taxon>Uroviricota</taxon>
        <taxon>Caudoviricetes</taxon>
        <taxon>Pantevenvirales</taxon>
        <taxon>Ackermannviridae</taxon>
        <taxon>Cvivirinae</taxon>
        <taxon>Kuttervirus</taxon>
    </lineage>
</organism>
<dbReference type="EMBL" id="PP856726">
    <property type="protein sequence ID" value="XCH41056.1"/>
    <property type="molecule type" value="Genomic_DNA"/>
</dbReference>
<accession>A0AAU8GK31</accession>
<name>A0AAU8GK31_9CAUD</name>
<sequence>MRVNSIAKGSIINIVGIIDKYIYRIARRGGL</sequence>
<reference evidence="1" key="1">
    <citation type="submission" date="2024-05" db="EMBL/GenBank/DDBJ databases">
        <authorList>
            <person name="Mugo M.M."/>
            <person name="Musyoki A.M."/>
            <person name="Makumi A.M."/>
            <person name="Mutai I."/>
            <person name="Drechsel O."/>
            <person name="Kering K.K."/>
            <person name="Muturi P."/>
            <person name="Mbae C.K."/>
            <person name="Kariuki S.M."/>
        </authorList>
    </citation>
    <scope>NUCLEOTIDE SEQUENCE</scope>
</reference>
<protein>
    <submittedName>
        <fullName evidence="1">Uncharacterized protein</fullName>
    </submittedName>
</protein>